<dbReference type="Pfam" id="PF01965">
    <property type="entry name" value="DJ-1_PfpI"/>
    <property type="match status" value="1"/>
</dbReference>
<feature type="domain" description="DJ-1/PfpI" evidence="1">
    <location>
        <begin position="12"/>
        <end position="190"/>
    </location>
</feature>
<accession>A0A067SJ61</accession>
<dbReference type="EMBL" id="KL142395">
    <property type="protein sequence ID" value="KDR70950.1"/>
    <property type="molecule type" value="Genomic_DNA"/>
</dbReference>
<dbReference type="InterPro" id="IPR029062">
    <property type="entry name" value="Class_I_gatase-like"/>
</dbReference>
<dbReference type="PANTHER" id="PTHR43130">
    <property type="entry name" value="ARAC-FAMILY TRANSCRIPTIONAL REGULATOR"/>
    <property type="match status" value="1"/>
</dbReference>
<gene>
    <name evidence="2" type="ORF">GALMADRAFT_214291</name>
</gene>
<sequence length="228" mass="25060">MSPNVYNFGLILFDSFQWLDAAGPVDYLNNHSYPMISILNLPQSLIDKAPIINWHYVSSDLTPVQATSGPPQVPTCTFDDCPPLDYIVIPGGEPTMTISPEFASFVKKRVEDPGMKTLLLICTASLAIAQTGILDGRQTCSNKMALKSLAEVGMFNRKVKWIRDRRWIKDGKVWSSAGATAGVDLAAEFARVHFDAGIVQVVKDVMEYEPNPAQPDPFAKLLEGVDLS</sequence>
<evidence type="ECO:0000313" key="2">
    <source>
        <dbReference type="EMBL" id="KDR70950.1"/>
    </source>
</evidence>
<name>A0A067SJ61_GALM3</name>
<dbReference type="Gene3D" id="3.40.50.880">
    <property type="match status" value="1"/>
</dbReference>
<dbReference type="SUPFAM" id="SSF52317">
    <property type="entry name" value="Class I glutamine amidotransferase-like"/>
    <property type="match status" value="1"/>
</dbReference>
<dbReference type="AlphaFoldDB" id="A0A067SJ61"/>
<proteinExistence type="predicted"/>
<dbReference type="InterPro" id="IPR052158">
    <property type="entry name" value="INH-QAR"/>
</dbReference>
<reference evidence="3" key="1">
    <citation type="journal article" date="2014" name="Proc. Natl. Acad. Sci. U.S.A.">
        <title>Extensive sampling of basidiomycete genomes demonstrates inadequacy of the white-rot/brown-rot paradigm for wood decay fungi.</title>
        <authorList>
            <person name="Riley R."/>
            <person name="Salamov A.A."/>
            <person name="Brown D.W."/>
            <person name="Nagy L.G."/>
            <person name="Floudas D."/>
            <person name="Held B.W."/>
            <person name="Levasseur A."/>
            <person name="Lombard V."/>
            <person name="Morin E."/>
            <person name="Otillar R."/>
            <person name="Lindquist E.A."/>
            <person name="Sun H."/>
            <person name="LaButti K.M."/>
            <person name="Schmutz J."/>
            <person name="Jabbour D."/>
            <person name="Luo H."/>
            <person name="Baker S.E."/>
            <person name="Pisabarro A.G."/>
            <person name="Walton J.D."/>
            <person name="Blanchette R.A."/>
            <person name="Henrissat B."/>
            <person name="Martin F."/>
            <person name="Cullen D."/>
            <person name="Hibbett D.S."/>
            <person name="Grigoriev I.V."/>
        </authorList>
    </citation>
    <scope>NUCLEOTIDE SEQUENCE [LARGE SCALE GENOMIC DNA]</scope>
    <source>
        <strain evidence="3">CBS 339.88</strain>
    </source>
</reference>
<organism evidence="2 3">
    <name type="scientific">Galerina marginata (strain CBS 339.88)</name>
    <dbReference type="NCBI Taxonomy" id="685588"/>
    <lineage>
        <taxon>Eukaryota</taxon>
        <taxon>Fungi</taxon>
        <taxon>Dikarya</taxon>
        <taxon>Basidiomycota</taxon>
        <taxon>Agaricomycotina</taxon>
        <taxon>Agaricomycetes</taxon>
        <taxon>Agaricomycetidae</taxon>
        <taxon>Agaricales</taxon>
        <taxon>Agaricineae</taxon>
        <taxon>Strophariaceae</taxon>
        <taxon>Galerina</taxon>
    </lineage>
</organism>
<dbReference type="InterPro" id="IPR002818">
    <property type="entry name" value="DJ-1/PfpI"/>
</dbReference>
<evidence type="ECO:0000313" key="3">
    <source>
        <dbReference type="Proteomes" id="UP000027222"/>
    </source>
</evidence>
<dbReference type="CDD" id="cd03139">
    <property type="entry name" value="GATase1_PfpI_2"/>
    <property type="match status" value="1"/>
</dbReference>
<protein>
    <recommendedName>
        <fullName evidence="1">DJ-1/PfpI domain-containing protein</fullName>
    </recommendedName>
</protein>
<evidence type="ECO:0000259" key="1">
    <source>
        <dbReference type="Pfam" id="PF01965"/>
    </source>
</evidence>
<keyword evidence="3" id="KW-1185">Reference proteome</keyword>
<dbReference type="Proteomes" id="UP000027222">
    <property type="component" value="Unassembled WGS sequence"/>
</dbReference>
<dbReference type="HOGENOM" id="CLU_000445_44_8_1"/>
<dbReference type="OrthoDB" id="543156at2759"/>
<dbReference type="PANTHER" id="PTHR43130:SF7">
    <property type="entry name" value="DJ-1_PFPI DOMAIN-CONTAINING PROTEIN"/>
    <property type="match status" value="1"/>
</dbReference>